<proteinExistence type="predicted"/>
<dbReference type="AlphaFoldDB" id="A0A423GPT8"/>
<accession>A0A423GPT8</accession>
<dbReference type="InterPro" id="IPR049796">
    <property type="entry name" value="CdiI_Ct-like"/>
</dbReference>
<organism evidence="1 2">
    <name type="scientific">Pseudomonas brassicacearum</name>
    <dbReference type="NCBI Taxonomy" id="930166"/>
    <lineage>
        <taxon>Bacteria</taxon>
        <taxon>Pseudomonadati</taxon>
        <taxon>Pseudomonadota</taxon>
        <taxon>Gammaproteobacteria</taxon>
        <taxon>Pseudomonadales</taxon>
        <taxon>Pseudomonadaceae</taxon>
        <taxon>Pseudomonas</taxon>
    </lineage>
</organism>
<sequence>MSKEHSKKELEIMLQSDDSDVVIDALLYLCFNINDPEWIQVKCIEAIEGAGNDDIKGLAITCIGHVARIHSEIDRSLVIPILRSRLTDDTLSGRAQDALDDIDMYVK</sequence>
<name>A0A423GPT8_9PSED</name>
<gene>
    <name evidence="1" type="ORF">BK658_16875</name>
</gene>
<evidence type="ECO:0008006" key="3">
    <source>
        <dbReference type="Google" id="ProtNLM"/>
    </source>
</evidence>
<evidence type="ECO:0000313" key="1">
    <source>
        <dbReference type="EMBL" id="ROM95058.1"/>
    </source>
</evidence>
<protein>
    <recommendedName>
        <fullName evidence="3">HEAT repeat domain-containing protein</fullName>
    </recommendedName>
</protein>
<dbReference type="Proteomes" id="UP000284684">
    <property type="component" value="Unassembled WGS sequence"/>
</dbReference>
<evidence type="ECO:0000313" key="2">
    <source>
        <dbReference type="Proteomes" id="UP000284684"/>
    </source>
</evidence>
<dbReference type="RefSeq" id="WP_123583386.1">
    <property type="nucleotide sequence ID" value="NZ_MOBI01000019.1"/>
</dbReference>
<reference evidence="1 2" key="1">
    <citation type="submission" date="2016-10" db="EMBL/GenBank/DDBJ databases">
        <title>Comparative genome analysis of multiple Pseudomonas spp. focuses on biocontrol and plant growth promoting traits.</title>
        <authorList>
            <person name="Tao X.-Y."/>
            <person name="Taylor C.G."/>
        </authorList>
    </citation>
    <scope>NUCLEOTIDE SEQUENCE [LARGE SCALE GENOMIC DNA]</scope>
    <source>
        <strain evidence="1 2">37D10</strain>
    </source>
</reference>
<dbReference type="CDD" id="cd20694">
    <property type="entry name" value="CdiI_Ct-like"/>
    <property type="match status" value="1"/>
</dbReference>
<comment type="caution">
    <text evidence="1">The sequence shown here is derived from an EMBL/GenBank/DDBJ whole genome shotgun (WGS) entry which is preliminary data.</text>
</comment>
<dbReference type="EMBL" id="MOBI01000019">
    <property type="protein sequence ID" value="ROM95058.1"/>
    <property type="molecule type" value="Genomic_DNA"/>
</dbReference>